<evidence type="ECO:0000256" key="5">
    <source>
        <dbReference type="ARBA" id="ARBA00023136"/>
    </source>
</evidence>
<comment type="caution">
    <text evidence="7">The sequence shown here is derived from an EMBL/GenBank/DDBJ whole genome shotgun (WGS) entry which is preliminary data.</text>
</comment>
<evidence type="ECO:0000256" key="4">
    <source>
        <dbReference type="ARBA" id="ARBA00022490"/>
    </source>
</evidence>
<dbReference type="EMBL" id="CASHTH010002133">
    <property type="protein sequence ID" value="CAI8025241.1"/>
    <property type="molecule type" value="Genomic_DNA"/>
</dbReference>
<accession>A0AA35WQA6</accession>
<reference evidence="7" key="1">
    <citation type="submission" date="2023-03" db="EMBL/GenBank/DDBJ databases">
        <authorList>
            <person name="Steffen K."/>
            <person name="Cardenas P."/>
        </authorList>
    </citation>
    <scope>NUCLEOTIDE SEQUENCE</scope>
</reference>
<dbReference type="InterPro" id="IPR018619">
    <property type="entry name" value="Hyccin"/>
</dbReference>
<evidence type="ECO:0000256" key="3">
    <source>
        <dbReference type="ARBA" id="ARBA00022475"/>
    </source>
</evidence>
<dbReference type="GO" id="GO:0005829">
    <property type="term" value="C:cytosol"/>
    <property type="evidence" value="ECO:0007669"/>
    <property type="project" value="UniProtKB-SubCell"/>
</dbReference>
<dbReference type="Proteomes" id="UP001174909">
    <property type="component" value="Unassembled WGS sequence"/>
</dbReference>
<organism evidence="7 8">
    <name type="scientific">Geodia barretti</name>
    <name type="common">Barrett's horny sponge</name>
    <dbReference type="NCBI Taxonomy" id="519541"/>
    <lineage>
        <taxon>Eukaryota</taxon>
        <taxon>Metazoa</taxon>
        <taxon>Porifera</taxon>
        <taxon>Demospongiae</taxon>
        <taxon>Heteroscleromorpha</taxon>
        <taxon>Tetractinellida</taxon>
        <taxon>Astrophorina</taxon>
        <taxon>Geodiidae</taxon>
        <taxon>Geodia</taxon>
    </lineage>
</organism>
<name>A0AA35WQA6_GEOBA</name>
<dbReference type="GO" id="GO:0005886">
    <property type="term" value="C:plasma membrane"/>
    <property type="evidence" value="ECO:0007669"/>
    <property type="project" value="UniProtKB-SubCell"/>
</dbReference>
<dbReference type="AlphaFoldDB" id="A0AA35WQA6"/>
<comment type="subcellular location">
    <subcellularLocation>
        <location evidence="1">Cell membrane</location>
    </subcellularLocation>
    <subcellularLocation>
        <location evidence="2">Cytoplasm</location>
        <location evidence="2">Cytosol</location>
    </subcellularLocation>
</comment>
<gene>
    <name evidence="7" type="ORF">GBAR_LOCUS14598</name>
</gene>
<proteinExistence type="inferred from homology"/>
<evidence type="ECO:0000256" key="1">
    <source>
        <dbReference type="ARBA" id="ARBA00004236"/>
    </source>
</evidence>
<comment type="similarity">
    <text evidence="6">Belongs to the Hyccin family.</text>
</comment>
<keyword evidence="3" id="KW-1003">Cell membrane</keyword>
<keyword evidence="5" id="KW-0472">Membrane</keyword>
<evidence type="ECO:0000256" key="6">
    <source>
        <dbReference type="ARBA" id="ARBA00034482"/>
    </source>
</evidence>
<protein>
    <submittedName>
        <fullName evidence="7">Uncharacterized protein</fullName>
    </submittedName>
</protein>
<evidence type="ECO:0000313" key="8">
    <source>
        <dbReference type="Proteomes" id="UP001174909"/>
    </source>
</evidence>
<evidence type="ECO:0000256" key="2">
    <source>
        <dbReference type="ARBA" id="ARBA00004514"/>
    </source>
</evidence>
<sequence length="191" mass="21271">MSAAELSDIIQHFETESGSDLPTAVRYLTSDVAIARTIRTCLSLQIQPAEFDPSLFQWLYSCVQQKKKSGDLYNFVVQFSLDIILVYFYAVYENQPELKASSEALLMVIIAEAEKDPSPPVQIHPMSKQSVYHASPQSVVSQQAVLTEAMLQRHNETEYSALRPSFAGKPITVNNRLSLLSSVVAVRSVTD</sequence>
<keyword evidence="4" id="KW-0963">Cytoplasm</keyword>
<evidence type="ECO:0000313" key="7">
    <source>
        <dbReference type="EMBL" id="CAI8025241.1"/>
    </source>
</evidence>
<keyword evidence="8" id="KW-1185">Reference proteome</keyword>
<dbReference type="Pfam" id="PF09790">
    <property type="entry name" value="Hyccin"/>
    <property type="match status" value="1"/>
</dbReference>